<dbReference type="Proteomes" id="UP000541444">
    <property type="component" value="Unassembled WGS sequence"/>
</dbReference>
<gene>
    <name evidence="1" type="ORF">GIB67_018527</name>
</gene>
<protein>
    <submittedName>
        <fullName evidence="1">Uncharacterized protein</fullName>
    </submittedName>
</protein>
<keyword evidence="2" id="KW-1185">Reference proteome</keyword>
<dbReference type="EMBL" id="JACGCM010001954">
    <property type="protein sequence ID" value="KAF6146874.1"/>
    <property type="molecule type" value="Genomic_DNA"/>
</dbReference>
<evidence type="ECO:0000313" key="2">
    <source>
        <dbReference type="Proteomes" id="UP000541444"/>
    </source>
</evidence>
<feature type="non-terminal residue" evidence="1">
    <location>
        <position position="54"/>
    </location>
</feature>
<name>A0A7J7LWD5_9MAGN</name>
<proteinExistence type="predicted"/>
<organism evidence="1 2">
    <name type="scientific">Kingdonia uniflora</name>
    <dbReference type="NCBI Taxonomy" id="39325"/>
    <lineage>
        <taxon>Eukaryota</taxon>
        <taxon>Viridiplantae</taxon>
        <taxon>Streptophyta</taxon>
        <taxon>Embryophyta</taxon>
        <taxon>Tracheophyta</taxon>
        <taxon>Spermatophyta</taxon>
        <taxon>Magnoliopsida</taxon>
        <taxon>Ranunculales</taxon>
        <taxon>Circaeasteraceae</taxon>
        <taxon>Kingdonia</taxon>
    </lineage>
</organism>
<comment type="caution">
    <text evidence="1">The sequence shown here is derived from an EMBL/GenBank/DDBJ whole genome shotgun (WGS) entry which is preliminary data.</text>
</comment>
<dbReference type="AlphaFoldDB" id="A0A7J7LWD5"/>
<reference evidence="1 2" key="1">
    <citation type="journal article" date="2020" name="IScience">
        <title>Genome Sequencing of the Endangered Kingdonia uniflora (Circaeasteraceae, Ranunculales) Reveals Potential Mechanisms of Evolutionary Specialization.</title>
        <authorList>
            <person name="Sun Y."/>
            <person name="Deng T."/>
            <person name="Zhang A."/>
            <person name="Moore M.J."/>
            <person name="Landis J.B."/>
            <person name="Lin N."/>
            <person name="Zhang H."/>
            <person name="Zhang X."/>
            <person name="Huang J."/>
            <person name="Zhang X."/>
            <person name="Sun H."/>
            <person name="Wang H."/>
        </authorList>
    </citation>
    <scope>NUCLEOTIDE SEQUENCE [LARGE SCALE GENOMIC DNA]</scope>
    <source>
        <strain evidence="1">TB1705</strain>
        <tissue evidence="1">Leaf</tissue>
    </source>
</reference>
<evidence type="ECO:0000313" key="1">
    <source>
        <dbReference type="EMBL" id="KAF6146874.1"/>
    </source>
</evidence>
<accession>A0A7J7LWD5</accession>
<feature type="non-terminal residue" evidence="1">
    <location>
        <position position="1"/>
    </location>
</feature>
<sequence length="54" mass="6183">NTRGEFGTLILIEINFNSNWETANNLGWVSLTGLKLKHKTNISLIRSHTGRRPY</sequence>